<protein>
    <submittedName>
        <fullName evidence="1">Uncharacterized protein</fullName>
    </submittedName>
</protein>
<reference evidence="1" key="1">
    <citation type="submission" date="2014-09" db="EMBL/GenBank/DDBJ databases">
        <authorList>
            <person name="Magalhaes I.L.F."/>
            <person name="Oliveira U."/>
            <person name="Santos F.R."/>
            <person name="Vidigal T.H.D.A."/>
            <person name="Brescovit A.D."/>
            <person name="Santos A.J."/>
        </authorList>
    </citation>
    <scope>NUCLEOTIDE SEQUENCE</scope>
    <source>
        <tissue evidence="1">Shoot tissue taken approximately 20 cm above the soil surface</tissue>
    </source>
</reference>
<evidence type="ECO:0000313" key="1">
    <source>
        <dbReference type="EMBL" id="JAD25022.1"/>
    </source>
</evidence>
<sequence>MCSLTKPVTSLEVTFLNGTASIYLVK</sequence>
<organism evidence="1">
    <name type="scientific">Arundo donax</name>
    <name type="common">Giant reed</name>
    <name type="synonym">Donax arundinaceus</name>
    <dbReference type="NCBI Taxonomy" id="35708"/>
    <lineage>
        <taxon>Eukaryota</taxon>
        <taxon>Viridiplantae</taxon>
        <taxon>Streptophyta</taxon>
        <taxon>Embryophyta</taxon>
        <taxon>Tracheophyta</taxon>
        <taxon>Spermatophyta</taxon>
        <taxon>Magnoliopsida</taxon>
        <taxon>Liliopsida</taxon>
        <taxon>Poales</taxon>
        <taxon>Poaceae</taxon>
        <taxon>PACMAD clade</taxon>
        <taxon>Arundinoideae</taxon>
        <taxon>Arundineae</taxon>
        <taxon>Arundo</taxon>
    </lineage>
</organism>
<proteinExistence type="predicted"/>
<reference evidence="1" key="2">
    <citation type="journal article" date="2015" name="Data Brief">
        <title>Shoot transcriptome of the giant reed, Arundo donax.</title>
        <authorList>
            <person name="Barrero R.A."/>
            <person name="Guerrero F.D."/>
            <person name="Moolhuijzen P."/>
            <person name="Goolsby J.A."/>
            <person name="Tidwell J."/>
            <person name="Bellgard S.E."/>
            <person name="Bellgard M.I."/>
        </authorList>
    </citation>
    <scope>NUCLEOTIDE SEQUENCE</scope>
    <source>
        <tissue evidence="1">Shoot tissue taken approximately 20 cm above the soil surface</tissue>
    </source>
</reference>
<dbReference type="AlphaFoldDB" id="A0A0A8YRL0"/>
<accession>A0A0A8YRL0</accession>
<dbReference type="EMBL" id="GBRH01272873">
    <property type="protein sequence ID" value="JAD25022.1"/>
    <property type="molecule type" value="Transcribed_RNA"/>
</dbReference>
<name>A0A0A8YRL0_ARUDO</name>